<gene>
    <name evidence="2" type="ORF">M430DRAFT_23829</name>
</gene>
<protein>
    <submittedName>
        <fullName evidence="2">Uncharacterized protein</fullName>
    </submittedName>
</protein>
<dbReference type="AlphaFoldDB" id="A0A2T3BDB1"/>
<dbReference type="Proteomes" id="UP000241818">
    <property type="component" value="Unassembled WGS sequence"/>
</dbReference>
<feature type="compositionally biased region" description="Basic residues" evidence="1">
    <location>
        <begin position="1"/>
        <end position="12"/>
    </location>
</feature>
<feature type="region of interest" description="Disordered" evidence="1">
    <location>
        <begin position="1"/>
        <end position="102"/>
    </location>
</feature>
<dbReference type="GeneID" id="36573051"/>
<name>A0A2T3BDB1_AMORE</name>
<sequence length="302" mass="33822">MARQTTRGHKSQRASAGLHLLQQKSSKVPATQETPRRDHGMKTKGGPAMKRPMRESGAVQRAPKSKQRVSAAVVFKNKRSTGANGTKQSKRRTPTPESTPELDLADEFADGLEEARNSINTNLEASFHNVHEAFVTRLAESRSKDETFLKSISATTQTLNAPLTEEQIETTFTREGKRVTEIVRIGKSIVQFKKSIEKDEAKLAGYWAQWKELEDDFVELGVEGFGERAFPASEIGERKRGTGFRREMELLDLEHDARAKELNEEIAGIGMNVLKKVKASEKELDTNEKMEQARLLQAIFQG</sequence>
<dbReference type="RefSeq" id="XP_024724901.1">
    <property type="nucleotide sequence ID" value="XM_024864970.1"/>
</dbReference>
<proteinExistence type="predicted"/>
<dbReference type="InParanoid" id="A0A2T3BDB1"/>
<dbReference type="OrthoDB" id="5341143at2759"/>
<feature type="compositionally biased region" description="Polar residues" evidence="1">
    <location>
        <begin position="22"/>
        <end position="33"/>
    </location>
</feature>
<keyword evidence="3" id="KW-1185">Reference proteome</keyword>
<accession>A0A2T3BDB1</accession>
<dbReference type="EMBL" id="KZ679006">
    <property type="protein sequence ID" value="PSS27376.1"/>
    <property type="molecule type" value="Genomic_DNA"/>
</dbReference>
<reference evidence="2 3" key="1">
    <citation type="journal article" date="2018" name="New Phytol.">
        <title>Comparative genomics and transcriptomics depict ericoid mycorrhizal fungi as versatile saprotrophs and plant mutualists.</title>
        <authorList>
            <person name="Martino E."/>
            <person name="Morin E."/>
            <person name="Grelet G.A."/>
            <person name="Kuo A."/>
            <person name="Kohler A."/>
            <person name="Daghino S."/>
            <person name="Barry K.W."/>
            <person name="Cichocki N."/>
            <person name="Clum A."/>
            <person name="Dockter R.B."/>
            <person name="Hainaut M."/>
            <person name="Kuo R.C."/>
            <person name="LaButti K."/>
            <person name="Lindahl B.D."/>
            <person name="Lindquist E.A."/>
            <person name="Lipzen A."/>
            <person name="Khouja H.R."/>
            <person name="Magnuson J."/>
            <person name="Murat C."/>
            <person name="Ohm R.A."/>
            <person name="Singer S.W."/>
            <person name="Spatafora J.W."/>
            <person name="Wang M."/>
            <person name="Veneault-Fourrey C."/>
            <person name="Henrissat B."/>
            <person name="Grigoriev I.V."/>
            <person name="Martin F.M."/>
            <person name="Perotto S."/>
        </authorList>
    </citation>
    <scope>NUCLEOTIDE SEQUENCE [LARGE SCALE GENOMIC DNA]</scope>
    <source>
        <strain evidence="2 3">ATCC 22711</strain>
    </source>
</reference>
<evidence type="ECO:0000313" key="3">
    <source>
        <dbReference type="Proteomes" id="UP000241818"/>
    </source>
</evidence>
<evidence type="ECO:0000256" key="1">
    <source>
        <dbReference type="SAM" id="MobiDB-lite"/>
    </source>
</evidence>
<organism evidence="2 3">
    <name type="scientific">Amorphotheca resinae ATCC 22711</name>
    <dbReference type="NCBI Taxonomy" id="857342"/>
    <lineage>
        <taxon>Eukaryota</taxon>
        <taxon>Fungi</taxon>
        <taxon>Dikarya</taxon>
        <taxon>Ascomycota</taxon>
        <taxon>Pezizomycotina</taxon>
        <taxon>Leotiomycetes</taxon>
        <taxon>Helotiales</taxon>
        <taxon>Amorphothecaceae</taxon>
        <taxon>Amorphotheca</taxon>
    </lineage>
</organism>
<evidence type="ECO:0000313" key="2">
    <source>
        <dbReference type="EMBL" id="PSS27376.1"/>
    </source>
</evidence>